<evidence type="ECO:0000313" key="2">
    <source>
        <dbReference type="EnsemblMetazoa" id="Aqu2.1.14649_001"/>
    </source>
</evidence>
<feature type="transmembrane region" description="Helical" evidence="1">
    <location>
        <begin position="20"/>
        <end position="40"/>
    </location>
</feature>
<feature type="transmembrane region" description="Helical" evidence="1">
    <location>
        <begin position="46"/>
        <end position="66"/>
    </location>
</feature>
<dbReference type="AlphaFoldDB" id="A0A1X7TIM2"/>
<dbReference type="EnsemblMetazoa" id="Aqu2.1.14649_001">
    <property type="protein sequence ID" value="Aqu2.1.14649_001"/>
    <property type="gene ID" value="Aqu2.1.14649"/>
</dbReference>
<proteinExistence type="predicted"/>
<keyword evidence="1" id="KW-0472">Membrane</keyword>
<name>A0A1X7TIM2_AMPQE</name>
<evidence type="ECO:0000256" key="1">
    <source>
        <dbReference type="SAM" id="Phobius"/>
    </source>
</evidence>
<feature type="transmembrane region" description="Helical" evidence="1">
    <location>
        <begin position="147"/>
        <end position="173"/>
    </location>
</feature>
<dbReference type="InParanoid" id="A0A1X7TIM2"/>
<protein>
    <submittedName>
        <fullName evidence="2">Uncharacterized protein</fullName>
    </submittedName>
</protein>
<reference evidence="2" key="1">
    <citation type="submission" date="2017-05" db="UniProtKB">
        <authorList>
            <consortium name="EnsemblMetazoa"/>
        </authorList>
    </citation>
    <scope>IDENTIFICATION</scope>
</reference>
<sequence length="803" mass="92038">MCSFLDSLGITIQLNKNHLLCWIVLLTLVSAELCYITPLYLPWQEYSVELILIALLYLLVAIGLLVSAELCYITPLYLPWQEYSVELILIALLYLLVAIGLLALCTGLSYFIFLLVIDGGPQRLLLSFPLSGYRLLLTLYHMRRVYFLLLFATFSMYLSVCISNEIIIVPWTIIQQSDDISFSALFLLIKSGSISGICPSEYLTRCFLVKVYVGQSQDVLNIVEMGQSVIGVCSIFGCFIKFEVDRELWMPGEPLEANEERQLPLFVTEKTRKDKMFNVIVEFCQSNGLFWDEPDRGFNKPELSKHRKRSISNMNREKLIEYATVLQEYATSSWIEQPQFTTFKPALFQLIESLLSYASYLSMRNKAMKLHHSSSTPSVNFSDASTVRYLPPCVSFSPLVKNINDVLITSNVYQIIHVNNLAPKSPRQRYLYVRELKKGFSVPCFFFTYSHGSNVGNYHFIWRAPEGGNGESSHTQNMRLVEDIKKEIPVYHTRAMKQEFYNLIGRVSRNSKPYLLRSIYQSLSGDNSASRTTAEEEIDKRLIEVFSAEDPEIIVDLRELNTNLSDNYSTFWEKCSMFLSECTAVHERRHDTVVFMAKAISIRDLLQEVSKLCPTGTPIPSKSWVQLNFCPRNPCTHSSKRYTSKLQAKHIVQKRQFRKSHPDSHYCAALFRYMRDYAVKYHNLSLFVCIDDKHTIKVGEPGFPLAAAERGREITPSVTLLVDIPDSIEGSFYTGQVFIGLKDSVFEPSSPIRHATELYKILLRRMSGRNGGPDHRLTTKKKRREAKVTYKMSSFIDNSINPN</sequence>
<feature type="transmembrane region" description="Helical" evidence="1">
    <location>
        <begin position="87"/>
        <end position="117"/>
    </location>
</feature>
<keyword evidence="1" id="KW-0812">Transmembrane</keyword>
<dbReference type="OrthoDB" id="10003658at2759"/>
<keyword evidence="1" id="KW-1133">Transmembrane helix</keyword>
<organism evidence="2">
    <name type="scientific">Amphimedon queenslandica</name>
    <name type="common">Sponge</name>
    <dbReference type="NCBI Taxonomy" id="400682"/>
    <lineage>
        <taxon>Eukaryota</taxon>
        <taxon>Metazoa</taxon>
        <taxon>Porifera</taxon>
        <taxon>Demospongiae</taxon>
        <taxon>Heteroscleromorpha</taxon>
        <taxon>Haplosclerida</taxon>
        <taxon>Niphatidae</taxon>
        <taxon>Amphimedon</taxon>
    </lineage>
</organism>
<accession>A0A1X7TIM2</accession>